<evidence type="ECO:0000313" key="3">
    <source>
        <dbReference type="Proteomes" id="UP000789831"/>
    </source>
</evidence>
<dbReference type="EMBL" id="CAJVPL010001690">
    <property type="protein sequence ID" value="CAG8583307.1"/>
    <property type="molecule type" value="Genomic_DNA"/>
</dbReference>
<proteinExistence type="predicted"/>
<feature type="compositionally biased region" description="Low complexity" evidence="1">
    <location>
        <begin position="20"/>
        <end position="36"/>
    </location>
</feature>
<accession>A0A9N9BWA5</accession>
<evidence type="ECO:0000256" key="1">
    <source>
        <dbReference type="SAM" id="MobiDB-lite"/>
    </source>
</evidence>
<protein>
    <submittedName>
        <fullName evidence="2">11409_t:CDS:1</fullName>
    </submittedName>
</protein>
<keyword evidence="3" id="KW-1185">Reference proteome</keyword>
<name>A0A9N9BWA5_9GLOM</name>
<gene>
    <name evidence="2" type="ORF">AGERDE_LOCUS8234</name>
</gene>
<feature type="region of interest" description="Disordered" evidence="1">
    <location>
        <begin position="20"/>
        <end position="40"/>
    </location>
</feature>
<evidence type="ECO:0000313" key="2">
    <source>
        <dbReference type="EMBL" id="CAG8583307.1"/>
    </source>
</evidence>
<reference evidence="2" key="1">
    <citation type="submission" date="2021-06" db="EMBL/GenBank/DDBJ databases">
        <authorList>
            <person name="Kallberg Y."/>
            <person name="Tangrot J."/>
            <person name="Rosling A."/>
        </authorList>
    </citation>
    <scope>NUCLEOTIDE SEQUENCE</scope>
    <source>
        <strain evidence="2">MT106</strain>
    </source>
</reference>
<dbReference type="AlphaFoldDB" id="A0A9N9BWA5"/>
<sequence length="71" mass="7805">MSVAPIFLKFITEEPASIIDNTDTTTDNKSTDGKTSPFTSLKTKTSRNTLSYIESHQNSMCIDDDFDPVAA</sequence>
<comment type="caution">
    <text evidence="2">The sequence shown here is derived from an EMBL/GenBank/DDBJ whole genome shotgun (WGS) entry which is preliminary data.</text>
</comment>
<organism evidence="2 3">
    <name type="scientific">Ambispora gerdemannii</name>
    <dbReference type="NCBI Taxonomy" id="144530"/>
    <lineage>
        <taxon>Eukaryota</taxon>
        <taxon>Fungi</taxon>
        <taxon>Fungi incertae sedis</taxon>
        <taxon>Mucoromycota</taxon>
        <taxon>Glomeromycotina</taxon>
        <taxon>Glomeromycetes</taxon>
        <taxon>Archaeosporales</taxon>
        <taxon>Ambisporaceae</taxon>
        <taxon>Ambispora</taxon>
    </lineage>
</organism>
<dbReference type="Proteomes" id="UP000789831">
    <property type="component" value="Unassembled WGS sequence"/>
</dbReference>